<protein>
    <recommendedName>
        <fullName evidence="3">tRNA/rRNA methyltransferase SpoU type domain-containing protein</fullName>
    </recommendedName>
</protein>
<feature type="non-terminal residue" evidence="4">
    <location>
        <position position="1"/>
    </location>
</feature>
<dbReference type="EMBL" id="JANEYG010000148">
    <property type="protein sequence ID" value="KAJ8912072.1"/>
    <property type="molecule type" value="Genomic_DNA"/>
</dbReference>
<proteinExistence type="predicted"/>
<feature type="domain" description="tRNA/rRNA methyltransferase SpoU type" evidence="3">
    <location>
        <begin position="277"/>
        <end position="418"/>
    </location>
</feature>
<organism evidence="4 5">
    <name type="scientific">Exocentrus adspersus</name>
    <dbReference type="NCBI Taxonomy" id="1586481"/>
    <lineage>
        <taxon>Eukaryota</taxon>
        <taxon>Metazoa</taxon>
        <taxon>Ecdysozoa</taxon>
        <taxon>Arthropoda</taxon>
        <taxon>Hexapoda</taxon>
        <taxon>Insecta</taxon>
        <taxon>Pterygota</taxon>
        <taxon>Neoptera</taxon>
        <taxon>Endopterygota</taxon>
        <taxon>Coleoptera</taxon>
        <taxon>Polyphaga</taxon>
        <taxon>Cucujiformia</taxon>
        <taxon>Chrysomeloidea</taxon>
        <taxon>Cerambycidae</taxon>
        <taxon>Lamiinae</taxon>
        <taxon>Acanthocinini</taxon>
        <taxon>Exocentrus</taxon>
    </lineage>
</organism>
<dbReference type="GO" id="GO:0003723">
    <property type="term" value="F:RNA binding"/>
    <property type="evidence" value="ECO:0007669"/>
    <property type="project" value="InterPro"/>
</dbReference>
<evidence type="ECO:0000256" key="1">
    <source>
        <dbReference type="ARBA" id="ARBA00022603"/>
    </source>
</evidence>
<dbReference type="AlphaFoldDB" id="A0AAV8VDH1"/>
<dbReference type="InterPro" id="IPR029028">
    <property type="entry name" value="Alpha/beta_knot_MTases"/>
</dbReference>
<evidence type="ECO:0000256" key="2">
    <source>
        <dbReference type="ARBA" id="ARBA00022679"/>
    </source>
</evidence>
<keyword evidence="2" id="KW-0808">Transferase</keyword>
<dbReference type="Pfam" id="PF00588">
    <property type="entry name" value="SpoU_methylase"/>
    <property type="match status" value="1"/>
</dbReference>
<dbReference type="GO" id="GO:0030488">
    <property type="term" value="P:tRNA methylation"/>
    <property type="evidence" value="ECO:0007669"/>
    <property type="project" value="InterPro"/>
</dbReference>
<dbReference type="InterPro" id="IPR001537">
    <property type="entry name" value="SpoU_MeTrfase"/>
</dbReference>
<comment type="caution">
    <text evidence="4">The sequence shown here is derived from an EMBL/GenBank/DDBJ whole genome shotgun (WGS) entry which is preliminary data.</text>
</comment>
<dbReference type="InterPro" id="IPR044748">
    <property type="entry name" value="Trm3/TARBP1_C"/>
</dbReference>
<dbReference type="GO" id="GO:0016423">
    <property type="term" value="F:tRNA (guanine) methyltransferase activity"/>
    <property type="evidence" value="ECO:0007669"/>
    <property type="project" value="InterPro"/>
</dbReference>
<dbReference type="InterPro" id="IPR029026">
    <property type="entry name" value="tRNA_m1G_MTases_N"/>
</dbReference>
<dbReference type="InterPro" id="IPR045330">
    <property type="entry name" value="TRM3/TARBP1"/>
</dbReference>
<dbReference type="PANTHER" id="PTHR12029:SF11">
    <property type="entry name" value="METHYLTRANSFERASE TARBP1-RELATED"/>
    <property type="match status" value="1"/>
</dbReference>
<evidence type="ECO:0000259" key="3">
    <source>
        <dbReference type="Pfam" id="PF00588"/>
    </source>
</evidence>
<keyword evidence="5" id="KW-1185">Reference proteome</keyword>
<keyword evidence="1" id="KW-0489">Methyltransferase</keyword>
<dbReference type="Gene3D" id="3.40.1280.10">
    <property type="match status" value="1"/>
</dbReference>
<dbReference type="PANTHER" id="PTHR12029">
    <property type="entry name" value="RNA METHYLTRANSFERASE"/>
    <property type="match status" value="1"/>
</dbReference>
<dbReference type="SUPFAM" id="SSF75217">
    <property type="entry name" value="alpha/beta knot"/>
    <property type="match status" value="1"/>
</dbReference>
<evidence type="ECO:0000313" key="4">
    <source>
        <dbReference type="EMBL" id="KAJ8912072.1"/>
    </source>
</evidence>
<dbReference type="CDD" id="cd18091">
    <property type="entry name" value="SpoU-like_TRM3-like"/>
    <property type="match status" value="1"/>
</dbReference>
<gene>
    <name evidence="4" type="ORF">NQ315_000577</name>
</gene>
<name>A0AAV8VDH1_9CUCU</name>
<dbReference type="Proteomes" id="UP001159042">
    <property type="component" value="Unassembled WGS sequence"/>
</dbReference>
<sequence>IHLQKLRIIQALLIIHPFIDEQRQPLINLITECFCTEIHQPCVKQLMQWLLFSLLKDQDSNCLNLIKTKIDSTSKTRPSSIIAFIVVLLHLTLYKEEFYWFSAIEMLIPWCMGAHFKLRVYSQAAVRKLLEDSKQRKYTEFLNKYGYLEKSILSVIEASGQSFYDTLKSDEFIFTVFTPQRDYSFETIYVDIPRLNHVTKMEWENILQHKFMKHKTMDVLNKDRTFAESVTVNTRNSNKAMAASDDVFGNNYTIIQRKINPCQIVDEQENSKSVSDLILIASLVDKSSNLGGLSRTCEVFGVRDFVLNDIKILDDKDFKSLSMSSEGWVHTVEVKINKLREYILEVRNKGYFIIGAEQTSRSISLHKYKFNKKTALVLGNEKEGIPADIIPLLDECIEIPQFGMVRSLNVHVAGATFLWEYVKQHMVE</sequence>
<accession>A0AAV8VDH1</accession>
<evidence type="ECO:0000313" key="5">
    <source>
        <dbReference type="Proteomes" id="UP001159042"/>
    </source>
</evidence>
<reference evidence="4 5" key="1">
    <citation type="journal article" date="2023" name="Insect Mol. Biol.">
        <title>Genome sequencing provides insights into the evolution of gene families encoding plant cell wall-degrading enzymes in longhorned beetles.</title>
        <authorList>
            <person name="Shin N.R."/>
            <person name="Okamura Y."/>
            <person name="Kirsch R."/>
            <person name="Pauchet Y."/>
        </authorList>
    </citation>
    <scope>NUCLEOTIDE SEQUENCE [LARGE SCALE GENOMIC DNA]</scope>
    <source>
        <strain evidence="4">EAD_L_NR</strain>
    </source>
</reference>